<feature type="domain" description="Calcineurin-like phosphoesterase C-terminal" evidence="2">
    <location>
        <begin position="324"/>
        <end position="470"/>
    </location>
</feature>
<keyword evidence="5" id="KW-1185">Reference proteome</keyword>
<dbReference type="InterPro" id="IPR029052">
    <property type="entry name" value="Metallo-depent_PP-like"/>
</dbReference>
<feature type="signal peptide" evidence="1">
    <location>
        <begin position="1"/>
        <end position="23"/>
    </location>
</feature>
<keyword evidence="1" id="KW-0732">Signal</keyword>
<reference evidence="4 5" key="1">
    <citation type="submission" date="2020-01" db="EMBL/GenBank/DDBJ databases">
        <title>Genome analysis.</title>
        <authorList>
            <person name="Wu S."/>
            <person name="Wang G."/>
        </authorList>
    </citation>
    <scope>NUCLEOTIDE SEQUENCE [LARGE SCALE GENOMIC DNA]</scope>
    <source>
        <strain evidence="4 5">SYL130</strain>
    </source>
</reference>
<dbReference type="InterPro" id="IPR008969">
    <property type="entry name" value="CarboxyPept-like_regulatory"/>
</dbReference>
<sequence>MKRRLFLKNLLVFTGAGIASAYAKPFSKLFPRNAAKSFTGRITSKGKPLANVVVTDSYTVVATDKNGMYTIDAHNDAQFITISTPSGHEFLHQDHISRQYKIMADVKDNKNVDFELTPLGKNDNEHQFVIWADPQVKNEKDVLMMMNESVPDLQKMVNALPAGTLVHGICVGDIVWDNHDLFPDYNKAVKQCRIPFFQAKGNHDMDYRLGGNETSDITFKKHYGPTHYSFNRGKVHYVVLDDVFYLGKEREYEGRITQQQLDWLQKDLSFVPKDNLLIVSLHIPVYNVKNSAELYALLKPFEKCHIMSGHTHYNRNVIKDGIFEHNHGTVCGAWWTGPICEDGTPDGYGVYEVKGTELSWHYKSTGKDKNHQLSLFIQQNEAGENEMVANVYNWDPEWKVEWWLDDVPQGELQNKTGFDPLAVATLKGPTLPAGRTFAEPKKTDHLFVHTLPSGYKKVRVRAKDRFGNKFEATA</sequence>
<protein>
    <submittedName>
        <fullName evidence="4">Metallophosphoesterase</fullName>
    </submittedName>
</protein>
<dbReference type="InterPro" id="IPR032285">
    <property type="entry name" value="Metallophos_N"/>
</dbReference>
<comment type="caution">
    <text evidence="4">The sequence shown here is derived from an EMBL/GenBank/DDBJ whole genome shotgun (WGS) entry which is preliminary data.</text>
</comment>
<gene>
    <name evidence="4" type="ORF">GWC95_00790</name>
</gene>
<evidence type="ECO:0000313" key="4">
    <source>
        <dbReference type="EMBL" id="NCI48437.1"/>
    </source>
</evidence>
<dbReference type="SUPFAM" id="SSF56300">
    <property type="entry name" value="Metallo-dependent phosphatases"/>
    <property type="match status" value="1"/>
</dbReference>
<evidence type="ECO:0000256" key="1">
    <source>
        <dbReference type="SAM" id="SignalP"/>
    </source>
</evidence>
<organism evidence="4 5">
    <name type="scientific">Sediminibacterium roseum</name>
    <dbReference type="NCBI Taxonomy" id="1978412"/>
    <lineage>
        <taxon>Bacteria</taxon>
        <taxon>Pseudomonadati</taxon>
        <taxon>Bacteroidota</taxon>
        <taxon>Chitinophagia</taxon>
        <taxon>Chitinophagales</taxon>
        <taxon>Chitinophagaceae</taxon>
        <taxon>Sediminibacterium</taxon>
    </lineage>
</organism>
<dbReference type="RefSeq" id="WP_161816763.1">
    <property type="nucleotide sequence ID" value="NZ_JAACJS010000002.1"/>
</dbReference>
<dbReference type="PANTHER" id="PTHR43143">
    <property type="entry name" value="METALLOPHOSPHOESTERASE, CALCINEURIN SUPERFAMILY"/>
    <property type="match status" value="1"/>
</dbReference>
<dbReference type="InterPro" id="IPR051918">
    <property type="entry name" value="STPP_CPPED1"/>
</dbReference>
<dbReference type="Proteomes" id="UP000753802">
    <property type="component" value="Unassembled WGS sequence"/>
</dbReference>
<evidence type="ECO:0000259" key="3">
    <source>
        <dbReference type="Pfam" id="PF16371"/>
    </source>
</evidence>
<dbReference type="Pfam" id="PF16370">
    <property type="entry name" value="MetallophosC"/>
    <property type="match status" value="1"/>
</dbReference>
<dbReference type="SUPFAM" id="SSF49464">
    <property type="entry name" value="Carboxypeptidase regulatory domain-like"/>
    <property type="match status" value="1"/>
</dbReference>
<dbReference type="Gene3D" id="3.60.21.10">
    <property type="match status" value="1"/>
</dbReference>
<feature type="chain" id="PRO_5045735258" evidence="1">
    <location>
        <begin position="24"/>
        <end position="474"/>
    </location>
</feature>
<evidence type="ECO:0000313" key="5">
    <source>
        <dbReference type="Proteomes" id="UP000753802"/>
    </source>
</evidence>
<dbReference type="EMBL" id="JAACJS010000002">
    <property type="protein sequence ID" value="NCI48437.1"/>
    <property type="molecule type" value="Genomic_DNA"/>
</dbReference>
<evidence type="ECO:0000259" key="2">
    <source>
        <dbReference type="Pfam" id="PF16370"/>
    </source>
</evidence>
<dbReference type="Pfam" id="PF16371">
    <property type="entry name" value="MetallophosN"/>
    <property type="match status" value="1"/>
</dbReference>
<name>A0ABW9ZMY5_9BACT</name>
<accession>A0ABW9ZMY5</accession>
<dbReference type="InterPro" id="IPR032288">
    <property type="entry name" value="Metallophos_C"/>
</dbReference>
<dbReference type="PANTHER" id="PTHR43143:SF1">
    <property type="entry name" value="SERINE_THREONINE-PROTEIN PHOSPHATASE CPPED1"/>
    <property type="match status" value="1"/>
</dbReference>
<feature type="domain" description="Calcineurin-like phosphoesterase N-terminal" evidence="3">
    <location>
        <begin position="40"/>
        <end position="116"/>
    </location>
</feature>
<proteinExistence type="predicted"/>